<dbReference type="SUPFAM" id="SSF46785">
    <property type="entry name" value="Winged helix' DNA-binding domain"/>
    <property type="match status" value="1"/>
</dbReference>
<evidence type="ECO:0000256" key="3">
    <source>
        <dbReference type="ARBA" id="ARBA00023163"/>
    </source>
</evidence>
<protein>
    <recommendedName>
        <fullName evidence="5">HTH arsR-type domain-containing protein</fullName>
    </recommendedName>
</protein>
<dbReference type="CDD" id="cd00090">
    <property type="entry name" value="HTH_ARSR"/>
    <property type="match status" value="1"/>
</dbReference>
<dbReference type="PANTHER" id="PTHR33154">
    <property type="entry name" value="TRANSCRIPTIONAL REGULATOR, ARSR FAMILY"/>
    <property type="match status" value="1"/>
</dbReference>
<evidence type="ECO:0000256" key="1">
    <source>
        <dbReference type="ARBA" id="ARBA00023015"/>
    </source>
</evidence>
<dbReference type="SMART" id="SM00418">
    <property type="entry name" value="HTH_ARSR"/>
    <property type="match status" value="1"/>
</dbReference>
<reference evidence="6" key="1">
    <citation type="submission" date="2016-06" db="EMBL/GenBank/DDBJ databases">
        <title>Identification of putative biosynthetic pathways for the production of bioactive secondary metabolites by the marine actinomycete Kocuria kristinae RUTW2-3.</title>
        <authorList>
            <person name="Waterworth S.C."/>
            <person name="Walmsley T.A."/>
            <person name="Matongo T."/>
            <person name="Davies-Coleman M.T."/>
            <person name="Dorrington R.A."/>
        </authorList>
    </citation>
    <scope>NUCLEOTIDE SEQUENCE [LARGE SCALE GENOMIC DNA]</scope>
    <source>
        <strain evidence="6">RUTW2-3</strain>
    </source>
</reference>
<dbReference type="AlphaFoldDB" id="A0A199NTP3"/>
<dbReference type="EMBL" id="LJBJ02000005">
    <property type="protein sequence ID" value="OAX52277.1"/>
    <property type="molecule type" value="Genomic_DNA"/>
</dbReference>
<accession>A0A199NTP3</accession>
<keyword evidence="3" id="KW-0804">Transcription</keyword>
<dbReference type="PANTHER" id="PTHR33154:SF33">
    <property type="entry name" value="TRANSCRIPTIONAL REPRESSOR SDPR"/>
    <property type="match status" value="1"/>
</dbReference>
<gene>
    <name evidence="6" type="ORF">AN277_0203760</name>
</gene>
<comment type="caution">
    <text evidence="6">The sequence shown here is derived from an EMBL/GenBank/DDBJ whole genome shotgun (WGS) entry which is preliminary data.</text>
</comment>
<keyword evidence="2" id="KW-0238">DNA-binding</keyword>
<dbReference type="GO" id="GO:0003677">
    <property type="term" value="F:DNA binding"/>
    <property type="evidence" value="ECO:0007669"/>
    <property type="project" value="UniProtKB-KW"/>
</dbReference>
<dbReference type="Pfam" id="PF01022">
    <property type="entry name" value="HTH_5"/>
    <property type="match status" value="1"/>
</dbReference>
<evidence type="ECO:0000256" key="4">
    <source>
        <dbReference type="SAM" id="MobiDB-lite"/>
    </source>
</evidence>
<dbReference type="Gene3D" id="1.10.10.10">
    <property type="entry name" value="Winged helix-like DNA-binding domain superfamily/Winged helix DNA-binding domain"/>
    <property type="match status" value="1"/>
</dbReference>
<feature type="domain" description="HTH arsR-type" evidence="5">
    <location>
        <begin position="1"/>
        <end position="91"/>
    </location>
</feature>
<dbReference type="Proteomes" id="UP000053171">
    <property type="component" value="Unassembled WGS sequence"/>
</dbReference>
<feature type="compositionally biased region" description="Low complexity" evidence="4">
    <location>
        <begin position="145"/>
        <end position="156"/>
    </location>
</feature>
<organism evidence="6 7">
    <name type="scientific">Rothia kristinae</name>
    <dbReference type="NCBI Taxonomy" id="37923"/>
    <lineage>
        <taxon>Bacteria</taxon>
        <taxon>Bacillati</taxon>
        <taxon>Actinomycetota</taxon>
        <taxon>Actinomycetes</taxon>
        <taxon>Micrococcales</taxon>
        <taxon>Micrococcaceae</taxon>
        <taxon>Rothia</taxon>
    </lineage>
</organism>
<dbReference type="GO" id="GO:0003700">
    <property type="term" value="F:DNA-binding transcription factor activity"/>
    <property type="evidence" value="ECO:0007669"/>
    <property type="project" value="InterPro"/>
</dbReference>
<dbReference type="PROSITE" id="PS50987">
    <property type="entry name" value="HTH_ARSR_2"/>
    <property type="match status" value="1"/>
</dbReference>
<evidence type="ECO:0000256" key="2">
    <source>
        <dbReference type="ARBA" id="ARBA00023125"/>
    </source>
</evidence>
<feature type="compositionally biased region" description="Low complexity" evidence="4">
    <location>
        <begin position="113"/>
        <end position="126"/>
    </location>
</feature>
<feature type="region of interest" description="Disordered" evidence="4">
    <location>
        <begin position="88"/>
        <end position="300"/>
    </location>
</feature>
<keyword evidence="7" id="KW-1185">Reference proteome</keyword>
<evidence type="ECO:0000259" key="5">
    <source>
        <dbReference type="PROSITE" id="PS50987"/>
    </source>
</evidence>
<dbReference type="InterPro" id="IPR001845">
    <property type="entry name" value="HTH_ArsR_DNA-bd_dom"/>
</dbReference>
<feature type="compositionally biased region" description="Low complexity" evidence="4">
    <location>
        <begin position="170"/>
        <end position="181"/>
    </location>
</feature>
<evidence type="ECO:0000313" key="6">
    <source>
        <dbReference type="EMBL" id="OAX52277.1"/>
    </source>
</evidence>
<dbReference type="RefSeq" id="WP_064725126.1">
    <property type="nucleotide sequence ID" value="NZ_JBFBMA010000001.1"/>
</dbReference>
<proteinExistence type="predicted"/>
<keyword evidence="1" id="KW-0805">Transcription regulation</keyword>
<sequence>MSTDVFSVIADPTRRRILRAVQGQARPVNGIVTELGVSQPTVSKHLKVLREAGLVSVRAEGQRRLYSLLPEPLEPVRQWLEELIAAGEEAPAEQTAPEQETTGLGTAEKSDAGEAPAEQADAAAPAAEDEAQGSESQESRPQERPAGASAPAAGVVQHRPAHRRTPRRFQPLTPLPATTQPAAPPTPEPFDLEAALASAPSHPAEGVPTDVEPALPSVEQDIAPDVAPADPAPADVESAAAPAAIEPDRPEPPQEPAPADADPSGPVEAVDPLARRTSSEPADAGQSGFLATLFGRKRGR</sequence>
<feature type="compositionally biased region" description="Low complexity" evidence="4">
    <location>
        <begin position="221"/>
        <end position="245"/>
    </location>
</feature>
<dbReference type="InterPro" id="IPR036388">
    <property type="entry name" value="WH-like_DNA-bd_sf"/>
</dbReference>
<name>A0A199NTP3_9MICC</name>
<dbReference type="InterPro" id="IPR051081">
    <property type="entry name" value="HTH_MetalResp_TranReg"/>
</dbReference>
<dbReference type="InterPro" id="IPR036390">
    <property type="entry name" value="WH_DNA-bd_sf"/>
</dbReference>
<dbReference type="NCBIfam" id="NF033788">
    <property type="entry name" value="HTH_metalloreg"/>
    <property type="match status" value="1"/>
</dbReference>
<feature type="compositionally biased region" description="Low complexity" evidence="4">
    <location>
        <begin position="88"/>
        <end position="103"/>
    </location>
</feature>
<evidence type="ECO:0000313" key="7">
    <source>
        <dbReference type="Proteomes" id="UP000053171"/>
    </source>
</evidence>
<dbReference type="InterPro" id="IPR011991">
    <property type="entry name" value="ArsR-like_HTH"/>
</dbReference>